<comment type="caution">
    <text evidence="2">The sequence shown here is derived from an EMBL/GenBank/DDBJ whole genome shotgun (WGS) entry which is preliminary data.</text>
</comment>
<gene>
    <name evidence="2" type="ORF">OCOJLMKI_3896</name>
</gene>
<keyword evidence="3" id="KW-1185">Reference proteome</keyword>
<proteinExistence type="predicted"/>
<reference evidence="2" key="1">
    <citation type="journal article" date="2021" name="Front. Microbiol.">
        <title>Comprehensive Comparative Genomics and Phenotyping of Methylobacterium Species.</title>
        <authorList>
            <person name="Alessa O."/>
            <person name="Ogura Y."/>
            <person name="Fujitani Y."/>
            <person name="Takami H."/>
            <person name="Hayashi T."/>
            <person name="Sahin N."/>
            <person name="Tani A."/>
        </authorList>
    </citation>
    <scope>NUCLEOTIDE SEQUENCE</scope>
    <source>
        <strain evidence="2">DSM 19015</strain>
    </source>
</reference>
<evidence type="ECO:0000313" key="3">
    <source>
        <dbReference type="Proteomes" id="UP001055125"/>
    </source>
</evidence>
<sequence length="100" mass="11239">MTRRPVLALTLCLAFAVPARAQNPLPIQRMVCAEVMALVKREGAILLAAGGPGLERFVRDRSFCDVTEVAELRLVRTRDNPECPVGYRCRELGVNDWDWQ</sequence>
<reference evidence="2" key="2">
    <citation type="submission" date="2021-08" db="EMBL/GenBank/DDBJ databases">
        <authorList>
            <person name="Tani A."/>
            <person name="Ola A."/>
            <person name="Ogura Y."/>
            <person name="Katsura K."/>
            <person name="Hayashi T."/>
        </authorList>
    </citation>
    <scope>NUCLEOTIDE SEQUENCE</scope>
    <source>
        <strain evidence="2">DSM 19015</strain>
    </source>
</reference>
<organism evidence="2 3">
    <name type="scientific">Methylobacterium iners</name>
    <dbReference type="NCBI Taxonomy" id="418707"/>
    <lineage>
        <taxon>Bacteria</taxon>
        <taxon>Pseudomonadati</taxon>
        <taxon>Pseudomonadota</taxon>
        <taxon>Alphaproteobacteria</taxon>
        <taxon>Hyphomicrobiales</taxon>
        <taxon>Methylobacteriaceae</taxon>
        <taxon>Methylobacterium</taxon>
    </lineage>
</organism>
<protein>
    <submittedName>
        <fullName evidence="2">Uncharacterized protein</fullName>
    </submittedName>
</protein>
<evidence type="ECO:0000256" key="1">
    <source>
        <dbReference type="SAM" id="SignalP"/>
    </source>
</evidence>
<feature type="signal peptide" evidence="1">
    <location>
        <begin position="1"/>
        <end position="21"/>
    </location>
</feature>
<accession>A0ABQ4S4I9</accession>
<dbReference type="EMBL" id="BPQP01000066">
    <property type="protein sequence ID" value="GJD96672.1"/>
    <property type="molecule type" value="Genomic_DNA"/>
</dbReference>
<feature type="chain" id="PRO_5045198507" evidence="1">
    <location>
        <begin position="22"/>
        <end position="100"/>
    </location>
</feature>
<evidence type="ECO:0000313" key="2">
    <source>
        <dbReference type="EMBL" id="GJD96672.1"/>
    </source>
</evidence>
<name>A0ABQ4S4I9_9HYPH</name>
<dbReference type="Proteomes" id="UP001055125">
    <property type="component" value="Unassembled WGS sequence"/>
</dbReference>
<keyword evidence="1" id="KW-0732">Signal</keyword>
<dbReference type="RefSeq" id="WP_238245761.1">
    <property type="nucleotide sequence ID" value="NZ_BPQP01000066.1"/>
</dbReference>